<comment type="subcellular location">
    <subcellularLocation>
        <location evidence="1">Membrane</location>
        <topology evidence="1">Multi-pass membrane protein</topology>
    </subcellularLocation>
</comment>
<feature type="transmembrane region" description="Helical" evidence="5">
    <location>
        <begin position="185"/>
        <end position="204"/>
    </location>
</feature>
<dbReference type="EMBL" id="JNFA01000002">
    <property type="protein sequence ID" value="KGL44546.1"/>
    <property type="molecule type" value="Genomic_DNA"/>
</dbReference>
<protein>
    <recommendedName>
        <fullName evidence="6">ABC-2 type transporter transmembrane domain-containing protein</fullName>
    </recommendedName>
</protein>
<gene>
    <name evidence="7" type="ORF">EP57_00895</name>
</gene>
<evidence type="ECO:0000256" key="3">
    <source>
        <dbReference type="ARBA" id="ARBA00022989"/>
    </source>
</evidence>
<dbReference type="GeneID" id="58716004"/>
<proteinExistence type="predicted"/>
<evidence type="ECO:0000259" key="6">
    <source>
        <dbReference type="Pfam" id="PF01061"/>
    </source>
</evidence>
<feature type="transmembrane region" description="Helical" evidence="5">
    <location>
        <begin position="268"/>
        <end position="288"/>
    </location>
</feature>
<feature type="transmembrane region" description="Helical" evidence="5">
    <location>
        <begin position="110"/>
        <end position="137"/>
    </location>
</feature>
<dbReference type="PANTHER" id="PTHR43229:SF2">
    <property type="entry name" value="NODULATION PROTEIN J"/>
    <property type="match status" value="1"/>
</dbReference>
<dbReference type="Pfam" id="PF01061">
    <property type="entry name" value="ABC2_membrane"/>
    <property type="match status" value="1"/>
</dbReference>
<evidence type="ECO:0000256" key="1">
    <source>
        <dbReference type="ARBA" id="ARBA00004141"/>
    </source>
</evidence>
<feature type="transmembrane region" description="Helical" evidence="5">
    <location>
        <begin position="149"/>
        <end position="173"/>
    </location>
</feature>
<dbReference type="eggNOG" id="COG0842">
    <property type="taxonomic scope" value="Bacteria"/>
</dbReference>
<comment type="caution">
    <text evidence="7">The sequence shown here is derived from an EMBL/GenBank/DDBJ whole genome shotgun (WGS) entry which is preliminary data.</text>
</comment>
<evidence type="ECO:0000256" key="5">
    <source>
        <dbReference type="SAM" id="Phobius"/>
    </source>
</evidence>
<dbReference type="OrthoDB" id="162334at2"/>
<dbReference type="STRING" id="1552123.EP57_00895"/>
<evidence type="ECO:0000313" key="8">
    <source>
        <dbReference type="Proteomes" id="UP000029844"/>
    </source>
</evidence>
<accession>A0A099WIP6</accession>
<dbReference type="RefSeq" id="WP_036083294.1">
    <property type="nucleotide sequence ID" value="NZ_CBCSHQ010000008.1"/>
</dbReference>
<keyword evidence="2 5" id="KW-0812">Transmembrane</keyword>
<keyword evidence="8" id="KW-1185">Reference proteome</keyword>
<dbReference type="InterPro" id="IPR013525">
    <property type="entry name" value="ABC2_TM"/>
</dbReference>
<dbReference type="GO" id="GO:0140359">
    <property type="term" value="F:ABC-type transporter activity"/>
    <property type="evidence" value="ECO:0007669"/>
    <property type="project" value="InterPro"/>
</dbReference>
<dbReference type="InterPro" id="IPR051784">
    <property type="entry name" value="Nod_factor_ABC_transporter"/>
</dbReference>
<feature type="transmembrane region" description="Helical" evidence="5">
    <location>
        <begin position="61"/>
        <end position="89"/>
    </location>
</feature>
<reference evidence="7 8" key="1">
    <citation type="submission" date="2014-05" db="EMBL/GenBank/DDBJ databases">
        <title>Novel Listeriaceae from food processing environments.</title>
        <authorList>
            <person name="den Bakker H.C."/>
        </authorList>
    </citation>
    <scope>NUCLEOTIDE SEQUENCE [LARGE SCALE GENOMIC DNA]</scope>
    <source>
        <strain evidence="7 8">FSL A5-0281</strain>
    </source>
</reference>
<dbReference type="Proteomes" id="UP000029844">
    <property type="component" value="Unassembled WGS sequence"/>
</dbReference>
<name>A0A099WIP6_9LIST</name>
<keyword evidence="4 5" id="KW-0472">Membrane</keyword>
<keyword evidence="3 5" id="KW-1133">Transmembrane helix</keyword>
<feature type="domain" description="ABC-2 type transporter transmembrane" evidence="6">
    <location>
        <begin position="3"/>
        <end position="225"/>
    </location>
</feature>
<dbReference type="PANTHER" id="PTHR43229">
    <property type="entry name" value="NODULATION PROTEIN J"/>
    <property type="match status" value="1"/>
</dbReference>
<organism evidence="7 8">
    <name type="scientific">Listeria booriae</name>
    <dbReference type="NCBI Taxonomy" id="1552123"/>
    <lineage>
        <taxon>Bacteria</taxon>
        <taxon>Bacillati</taxon>
        <taxon>Bacillota</taxon>
        <taxon>Bacilli</taxon>
        <taxon>Bacillales</taxon>
        <taxon>Listeriaceae</taxon>
        <taxon>Listeria</taxon>
    </lineage>
</organism>
<evidence type="ECO:0000256" key="4">
    <source>
        <dbReference type="ARBA" id="ARBA00023136"/>
    </source>
</evidence>
<evidence type="ECO:0000313" key="7">
    <source>
        <dbReference type="EMBL" id="KGL44546.1"/>
    </source>
</evidence>
<feature type="transmembrane region" description="Helical" evidence="5">
    <location>
        <begin position="21"/>
        <end position="41"/>
    </location>
</feature>
<sequence>MRELLILVKRHMCIYFADKGNIIFTCLSSIIVVMLYAFFIFDTQVDSLVAAMADTDRTEAVTFVCTWFLAGQITLIIFGATFNAMAIFIDDMKYNGSDVQIFPLSKVKIIVSYCIQAVLIALLFGIGSLIIGTLLILCQQGYLIPASSLFAAVGVIILGTIFSAILAMFIVTFMKTAKSFSSVQIVLNTLMGFLIGMYIPIGTLPDFMQKIIFWNPYMSMSVWLRELLASEEFQQLFAKAPSLQQDQLAVFYGLRAESFDTLWSTSDLALFIASITVIIFAFLLVSFAKKRYTR</sequence>
<dbReference type="GO" id="GO:0016020">
    <property type="term" value="C:membrane"/>
    <property type="evidence" value="ECO:0007669"/>
    <property type="project" value="UniProtKB-SubCell"/>
</dbReference>
<evidence type="ECO:0000256" key="2">
    <source>
        <dbReference type="ARBA" id="ARBA00022692"/>
    </source>
</evidence>
<dbReference type="AlphaFoldDB" id="A0A099WIP6"/>